<keyword evidence="1" id="KW-1133">Transmembrane helix</keyword>
<feature type="transmembrane region" description="Helical" evidence="1">
    <location>
        <begin position="198"/>
        <end position="217"/>
    </location>
</feature>
<proteinExistence type="predicted"/>
<comment type="caution">
    <text evidence="3">The sequence shown here is derived from an EMBL/GenBank/DDBJ whole genome shotgun (WGS) entry which is preliminary data.</text>
</comment>
<organism evidence="3 4">
    <name type="scientific">Tetrapyrgos nigripes</name>
    <dbReference type="NCBI Taxonomy" id="182062"/>
    <lineage>
        <taxon>Eukaryota</taxon>
        <taxon>Fungi</taxon>
        <taxon>Dikarya</taxon>
        <taxon>Basidiomycota</taxon>
        <taxon>Agaricomycotina</taxon>
        <taxon>Agaricomycetes</taxon>
        <taxon>Agaricomycetidae</taxon>
        <taxon>Agaricales</taxon>
        <taxon>Marasmiineae</taxon>
        <taxon>Marasmiaceae</taxon>
        <taxon>Tetrapyrgos</taxon>
    </lineage>
</organism>
<reference evidence="3 4" key="1">
    <citation type="journal article" date="2020" name="ISME J.">
        <title>Uncovering the hidden diversity of litter-decomposition mechanisms in mushroom-forming fungi.</title>
        <authorList>
            <person name="Floudas D."/>
            <person name="Bentzer J."/>
            <person name="Ahren D."/>
            <person name="Johansson T."/>
            <person name="Persson P."/>
            <person name="Tunlid A."/>
        </authorList>
    </citation>
    <scope>NUCLEOTIDE SEQUENCE [LARGE SCALE GENOMIC DNA]</scope>
    <source>
        <strain evidence="3 4">CBS 291.85</strain>
    </source>
</reference>
<feature type="transmembrane region" description="Helical" evidence="1">
    <location>
        <begin position="116"/>
        <end position="138"/>
    </location>
</feature>
<name>A0A8H5GTV6_9AGAR</name>
<dbReference type="Proteomes" id="UP000559256">
    <property type="component" value="Unassembled WGS sequence"/>
</dbReference>
<dbReference type="OrthoDB" id="3066463at2759"/>
<dbReference type="InterPro" id="IPR045340">
    <property type="entry name" value="DUF6533"/>
</dbReference>
<feature type="transmembrane region" description="Helical" evidence="1">
    <location>
        <begin position="83"/>
        <end position="104"/>
    </location>
</feature>
<dbReference type="EMBL" id="JAACJM010000010">
    <property type="protein sequence ID" value="KAF5370862.1"/>
    <property type="molecule type" value="Genomic_DNA"/>
</dbReference>
<keyword evidence="1" id="KW-0472">Membrane</keyword>
<evidence type="ECO:0000313" key="3">
    <source>
        <dbReference type="EMBL" id="KAF5370862.1"/>
    </source>
</evidence>
<feature type="domain" description="DUF6533" evidence="2">
    <location>
        <begin position="16"/>
        <end position="57"/>
    </location>
</feature>
<feature type="transmembrane region" description="Helical" evidence="1">
    <location>
        <begin position="158"/>
        <end position="177"/>
    </location>
</feature>
<keyword evidence="1" id="KW-0812">Transmembrane</keyword>
<dbReference type="AlphaFoldDB" id="A0A8H5GTV6"/>
<evidence type="ECO:0000256" key="1">
    <source>
        <dbReference type="SAM" id="Phobius"/>
    </source>
</evidence>
<evidence type="ECO:0000259" key="2">
    <source>
        <dbReference type="Pfam" id="PF20151"/>
    </source>
</evidence>
<sequence length="301" mass="34696">MGPDRLVRDLEAGSGSAFFFQLWDTLITLDDEVEFIWPKPATSWIKWSFLIARYFSLATHLCSRAVELSITYGRPLNENAVRIWFGLQALVLIVIFMSAELVIMARVYALYNQERWIGLTFILLLLVELLATVLGVAFNFPSQPFDMNTVVTDTPRSFLYFGISACISETTVLVLSITKYLRSRWMKSRILTLMMRDGTIAFAVLFLMLVMVMAYHLLDLPFSTTAYAYIPISPLSFFLHIIDFVGLRWTITFISVTECRLILNMQQLPVLEQRYTINPEMTSVFRTEDTYEMTVMTDPDQ</sequence>
<keyword evidence="4" id="KW-1185">Reference proteome</keyword>
<accession>A0A8H5GTV6</accession>
<gene>
    <name evidence="3" type="ORF">D9758_002038</name>
</gene>
<evidence type="ECO:0000313" key="4">
    <source>
        <dbReference type="Proteomes" id="UP000559256"/>
    </source>
</evidence>
<protein>
    <recommendedName>
        <fullName evidence="2">DUF6533 domain-containing protein</fullName>
    </recommendedName>
</protein>
<dbReference type="Pfam" id="PF20151">
    <property type="entry name" value="DUF6533"/>
    <property type="match status" value="1"/>
</dbReference>